<name>A0A4Q2UQT5_9BACT</name>
<evidence type="ECO:0000256" key="2">
    <source>
        <dbReference type="ARBA" id="ARBA00022679"/>
    </source>
</evidence>
<dbReference type="GO" id="GO:0016757">
    <property type="term" value="F:glycosyltransferase activity"/>
    <property type="evidence" value="ECO:0007669"/>
    <property type="project" value="UniProtKB-KW"/>
</dbReference>
<gene>
    <name evidence="4" type="ORF">EQG79_04195</name>
</gene>
<dbReference type="PANTHER" id="PTHR34106:SF4">
    <property type="entry name" value="BLL5143 PROTEIN"/>
    <property type="match status" value="1"/>
</dbReference>
<evidence type="ECO:0000313" key="5">
    <source>
        <dbReference type="Proteomes" id="UP000290407"/>
    </source>
</evidence>
<dbReference type="AlphaFoldDB" id="A0A4Q2UQT5"/>
<reference evidence="4 5" key="1">
    <citation type="submission" date="2019-01" db="EMBL/GenBank/DDBJ databases">
        <title>Spirosoma flava sp. nov., a propanil-degrading bacterium isolated from herbicide-contaminated soil.</title>
        <authorList>
            <person name="Zhang L."/>
            <person name="Jiang J.-D."/>
        </authorList>
    </citation>
    <scope>NUCLEOTIDE SEQUENCE [LARGE SCALE GENOMIC DNA]</scope>
    <source>
        <strain evidence="4 5">TY50</strain>
    </source>
</reference>
<proteinExistence type="inferred from homology"/>
<dbReference type="SUPFAM" id="SSF75005">
    <property type="entry name" value="Arabinanase/levansucrase/invertase"/>
    <property type="match status" value="1"/>
</dbReference>
<sequence>MSIKATRTGIVLRPDPTRVLFRPFELGSATRTLKIIARVGSMTDDEVDQKLDEVIREFGGRHYKLERFLLQRFEQIRPQLLTDEPLTQERKLLLGAYFTMEYSLESAALFNPSMIWHPDQTNVPPGYKRFILSLRATGEGHVSSISFRMGYIDEESNIVLRKPSRYVTAPDILSTQRFNRTQFERKLYELRLENSIQEKMMIGLGEEFSLTELDAQIKRILAQYRYNAEYETIASSLLALAKSNYEIDFDDDQSLDERCIFPSSPNETNGIEDARFVQFTDDNGEVTYYATYTAYNGRVTFPQLLETKDFSHFSVSTLNGAEVSNKGMALFPRKIDGRYVMISRQDGENIYLMYSDDLYFWQTKELILKPTYHWEYVQLGNCGSPIETEAGWLVLSHGVGPMRKYAIGAFLLDLNDPSKVIGRTTEPILSPDENEREGYVPNVVYSCGGVINGDKLIIPYAMADYASSFAMVSVSELLAELTGQASPARSTTATSASQEEVA</sequence>
<keyword evidence="4" id="KW-0326">Glycosidase</keyword>
<dbReference type="CDD" id="cd18613">
    <property type="entry name" value="GH130"/>
    <property type="match status" value="1"/>
</dbReference>
<dbReference type="InterPro" id="IPR023296">
    <property type="entry name" value="Glyco_hydro_beta-prop_sf"/>
</dbReference>
<evidence type="ECO:0000256" key="3">
    <source>
        <dbReference type="ARBA" id="ARBA00024356"/>
    </source>
</evidence>
<dbReference type="EMBL" id="SBLB01000001">
    <property type="protein sequence ID" value="RYC71352.1"/>
    <property type="molecule type" value="Genomic_DNA"/>
</dbReference>
<comment type="caution">
    <text evidence="4">The sequence shown here is derived from an EMBL/GenBank/DDBJ whole genome shotgun (WGS) entry which is preliminary data.</text>
</comment>
<organism evidence="4 5">
    <name type="scientific">Spirosoma sordidisoli</name>
    <dbReference type="NCBI Taxonomy" id="2502893"/>
    <lineage>
        <taxon>Bacteria</taxon>
        <taxon>Pseudomonadati</taxon>
        <taxon>Bacteroidota</taxon>
        <taxon>Cytophagia</taxon>
        <taxon>Cytophagales</taxon>
        <taxon>Cytophagaceae</taxon>
        <taxon>Spirosoma</taxon>
    </lineage>
</organism>
<keyword evidence="4" id="KW-0378">Hydrolase</keyword>
<protein>
    <submittedName>
        <fullName evidence="4">Glycosidase</fullName>
    </submittedName>
</protein>
<dbReference type="InterPro" id="IPR007184">
    <property type="entry name" value="Mannoside_phosphorylase"/>
</dbReference>
<dbReference type="Pfam" id="PF04041">
    <property type="entry name" value="Glyco_hydro_130"/>
    <property type="match status" value="1"/>
</dbReference>
<dbReference type="RefSeq" id="WP_077919014.1">
    <property type="nucleotide sequence ID" value="NZ_SBLB01000001.1"/>
</dbReference>
<dbReference type="PANTHER" id="PTHR34106">
    <property type="entry name" value="GLYCOSIDASE"/>
    <property type="match status" value="1"/>
</dbReference>
<evidence type="ECO:0000256" key="1">
    <source>
        <dbReference type="ARBA" id="ARBA00022676"/>
    </source>
</evidence>
<dbReference type="GO" id="GO:0016798">
    <property type="term" value="F:hydrolase activity, acting on glycosyl bonds"/>
    <property type="evidence" value="ECO:0007669"/>
    <property type="project" value="UniProtKB-KW"/>
</dbReference>
<dbReference type="Proteomes" id="UP000290407">
    <property type="component" value="Unassembled WGS sequence"/>
</dbReference>
<evidence type="ECO:0000313" key="4">
    <source>
        <dbReference type="EMBL" id="RYC71352.1"/>
    </source>
</evidence>
<keyword evidence="5" id="KW-1185">Reference proteome</keyword>
<keyword evidence="1" id="KW-0328">Glycosyltransferase</keyword>
<accession>A0A4Q2UQT5</accession>
<comment type="similarity">
    <text evidence="3">Belongs to the glycosyl hydrolase 130 family.</text>
</comment>
<keyword evidence="2" id="KW-0808">Transferase</keyword>
<dbReference type="Gene3D" id="2.115.10.20">
    <property type="entry name" value="Glycosyl hydrolase domain, family 43"/>
    <property type="match status" value="1"/>
</dbReference>